<dbReference type="CDD" id="cd00761">
    <property type="entry name" value="Glyco_tranf_GTA_type"/>
    <property type="match status" value="1"/>
</dbReference>
<reference evidence="3" key="1">
    <citation type="journal article" date="2019" name="Int. J. Syst. Evol. Microbiol.">
        <title>The Global Catalogue of Microorganisms (GCM) 10K type strain sequencing project: providing services to taxonomists for standard genome sequencing and annotation.</title>
        <authorList>
            <consortium name="The Broad Institute Genomics Platform"/>
            <consortium name="The Broad Institute Genome Sequencing Center for Infectious Disease"/>
            <person name="Wu L."/>
            <person name="Ma J."/>
        </authorList>
    </citation>
    <scope>NUCLEOTIDE SEQUENCE [LARGE SCALE GENOMIC DNA]</scope>
    <source>
        <strain evidence="3">CCUG 55608</strain>
    </source>
</reference>
<dbReference type="EC" id="2.4.-.-" evidence="2"/>
<evidence type="ECO:0000259" key="1">
    <source>
        <dbReference type="Pfam" id="PF00535"/>
    </source>
</evidence>
<dbReference type="Gene3D" id="3.90.550.10">
    <property type="entry name" value="Spore Coat Polysaccharide Biosynthesis Protein SpsA, Chain A"/>
    <property type="match status" value="1"/>
</dbReference>
<dbReference type="InterPro" id="IPR001173">
    <property type="entry name" value="Glyco_trans_2-like"/>
</dbReference>
<name>A0ABW3Q535_9BACT</name>
<gene>
    <name evidence="2" type="ORF">ACFQ4C_06655</name>
</gene>
<protein>
    <submittedName>
        <fullName evidence="2">Glycosyltransferase family 2 protein</fullName>
        <ecNumber evidence="2">2.4.-.-</ecNumber>
    </submittedName>
</protein>
<dbReference type="SUPFAM" id="SSF53448">
    <property type="entry name" value="Nucleotide-diphospho-sugar transferases"/>
    <property type="match status" value="1"/>
</dbReference>
<keyword evidence="2" id="KW-0808">Transferase</keyword>
<feature type="domain" description="Glycosyltransferase 2-like" evidence="1">
    <location>
        <begin position="13"/>
        <end position="162"/>
    </location>
</feature>
<sequence>MSSSSTHFPGVTLLVTHYNRSSSLERLLKTFKELNCTFDDVVVSDDGSKPEHLNVLRKLESEYNFRLITTPKNRGLANNLNKGQEAVKTPYTLYVQEDFIPKPAFATHFKNALDMMNDDKQLDIVRFYAYFSYPYLKPYKNGFSKMLYKPWYGDYTKIYYYSDHPHLRRSNFLDKFGRYVEGIKSDKTEYRMCVSFIKNNGKGLFLTDFNAMFEQKNSENEPSTVTRSNWRHQDSNFFVVWGRALYRQIKYNFDLNF</sequence>
<evidence type="ECO:0000313" key="3">
    <source>
        <dbReference type="Proteomes" id="UP001597116"/>
    </source>
</evidence>
<dbReference type="RefSeq" id="WP_265989078.1">
    <property type="nucleotide sequence ID" value="NZ_CP110973.1"/>
</dbReference>
<keyword evidence="3" id="KW-1185">Reference proteome</keyword>
<evidence type="ECO:0000313" key="2">
    <source>
        <dbReference type="EMBL" id="MFD1140779.1"/>
    </source>
</evidence>
<dbReference type="Pfam" id="PF00535">
    <property type="entry name" value="Glycos_transf_2"/>
    <property type="match status" value="1"/>
</dbReference>
<keyword evidence="2" id="KW-0328">Glycosyltransferase</keyword>
<accession>A0ABW3Q535</accession>
<dbReference type="Proteomes" id="UP001597116">
    <property type="component" value="Unassembled WGS sequence"/>
</dbReference>
<comment type="caution">
    <text evidence="2">The sequence shown here is derived from an EMBL/GenBank/DDBJ whole genome shotgun (WGS) entry which is preliminary data.</text>
</comment>
<dbReference type="EMBL" id="JBHTLP010000002">
    <property type="protein sequence ID" value="MFD1140779.1"/>
    <property type="molecule type" value="Genomic_DNA"/>
</dbReference>
<proteinExistence type="predicted"/>
<dbReference type="GO" id="GO:0016757">
    <property type="term" value="F:glycosyltransferase activity"/>
    <property type="evidence" value="ECO:0007669"/>
    <property type="project" value="UniProtKB-KW"/>
</dbReference>
<organism evidence="2 3">
    <name type="scientific">Larkinella insperata</name>
    <dbReference type="NCBI Taxonomy" id="332158"/>
    <lineage>
        <taxon>Bacteria</taxon>
        <taxon>Pseudomonadati</taxon>
        <taxon>Bacteroidota</taxon>
        <taxon>Cytophagia</taxon>
        <taxon>Cytophagales</taxon>
        <taxon>Spirosomataceae</taxon>
        <taxon>Larkinella</taxon>
    </lineage>
</organism>
<dbReference type="InterPro" id="IPR029044">
    <property type="entry name" value="Nucleotide-diphossugar_trans"/>
</dbReference>